<proteinExistence type="predicted"/>
<feature type="non-terminal residue" evidence="1">
    <location>
        <position position="123"/>
    </location>
</feature>
<reference evidence="1" key="1">
    <citation type="submission" date="2015-12" db="EMBL/GenBank/DDBJ databases">
        <title>De novo transcriptome assembly of four potential Pierce s Disease insect vectors from Arizona vineyards.</title>
        <authorList>
            <person name="Tassone E.E."/>
        </authorList>
    </citation>
    <scope>NUCLEOTIDE SEQUENCE</scope>
</reference>
<organism evidence="1">
    <name type="scientific">Clastoptera arizonana</name>
    <name type="common">Arizona spittle bug</name>
    <dbReference type="NCBI Taxonomy" id="38151"/>
    <lineage>
        <taxon>Eukaryota</taxon>
        <taxon>Metazoa</taxon>
        <taxon>Ecdysozoa</taxon>
        <taxon>Arthropoda</taxon>
        <taxon>Hexapoda</taxon>
        <taxon>Insecta</taxon>
        <taxon>Pterygota</taxon>
        <taxon>Neoptera</taxon>
        <taxon>Paraneoptera</taxon>
        <taxon>Hemiptera</taxon>
        <taxon>Auchenorrhyncha</taxon>
        <taxon>Cercopoidea</taxon>
        <taxon>Clastopteridae</taxon>
        <taxon>Clastoptera</taxon>
    </lineage>
</organism>
<dbReference type="AlphaFoldDB" id="A0A1B6D3Y7"/>
<protein>
    <submittedName>
        <fullName evidence="1">Uncharacterized protein</fullName>
    </submittedName>
</protein>
<evidence type="ECO:0000313" key="1">
    <source>
        <dbReference type="EMBL" id="JAS20419.1"/>
    </source>
</evidence>
<name>A0A1B6D3Y7_9HEMI</name>
<dbReference type="EMBL" id="GEDC01016879">
    <property type="protein sequence ID" value="JAS20419.1"/>
    <property type="molecule type" value="Transcribed_RNA"/>
</dbReference>
<accession>A0A1B6D3Y7</accession>
<gene>
    <name evidence="1" type="ORF">g.7731</name>
</gene>
<sequence>MSINYMVSCKILLSYNIHYETQQVIFDSLQSLNQLPQKVDKDACNQNIILSQDNKNTIIQFEKFALKNKWYCYVNQYFIGIYSLSKHNTISFLGKTEKIKYLYYFPIFINKIYCLENYIKCDG</sequence>